<sequence length="592" mass="64308">MSLSKKSGKENSSWAVGKRLLSFTKPYAGFLAGGLLCALVSVLLSLWLPVLIGDAVDLIVGAGQVDFPGMVPILLKMAGAIAVSALFSWMMTVCTNTVSYKTVKSIRDAAFDRLSQVPLSVLDSHSHGDLIARVVTDTDMISDGLLQGFSQLFTGLVTILGTLGFMLSVNAHIALVVVVLTPLSLFVASFIARRSHRMFSVQSATRGEMTGLVEELIGNQKVVKAFGYEKKAQARFEEINGRLYDCGVKAQFYSSMTNPCTRFVNGVVYAAVGIFGALSVIGGNLSVGQLSSFLAYANQYTKPFNEITGVITELQTAFASARRVFSLLDEPLEPSDAGNQPIAHCDGSVALEHVFFSYRPDRPLIEDLNLRVQPGQIIAIVGPTGCGKTTMINLLMRFYDVDSGKILVDGQDTRTLQRSSLRSQYGMVLQDSWLFGGTVAENIAYGRPDATREEIVAAAKAAHAHSFIRRLPKGYDTLIEGDGANLSQGQRQLMCIARVMLTQPPMLILDEATSSIDTRTEEKIQEAFARMMRGRTSFIVAHRLSTIRQADVILVMRDGHIVEMGSHAALLEKGGFYATLYNSQFAQPDAQA</sequence>
<dbReference type="InterPro" id="IPR003439">
    <property type="entry name" value="ABC_transporter-like_ATP-bd"/>
</dbReference>
<evidence type="ECO:0000256" key="1">
    <source>
        <dbReference type="ARBA" id="ARBA00004651"/>
    </source>
</evidence>
<dbReference type="SUPFAM" id="SSF90123">
    <property type="entry name" value="ABC transporter transmembrane region"/>
    <property type="match status" value="1"/>
</dbReference>
<feature type="transmembrane region" description="Helical" evidence="8">
    <location>
        <begin position="263"/>
        <end position="282"/>
    </location>
</feature>
<protein>
    <submittedName>
        <fullName evidence="11">ABC transporter ATP-binding protein</fullName>
    </submittedName>
</protein>
<dbReference type="CDD" id="cd18547">
    <property type="entry name" value="ABC_6TM_Tm288_like"/>
    <property type="match status" value="1"/>
</dbReference>
<dbReference type="EMBL" id="JACRTC010000002">
    <property type="protein sequence ID" value="MBC8569996.1"/>
    <property type="molecule type" value="Genomic_DNA"/>
</dbReference>
<feature type="domain" description="ABC transmembrane type-1" evidence="10">
    <location>
        <begin position="32"/>
        <end position="316"/>
    </location>
</feature>
<organism evidence="11 12">
    <name type="scientific">Zongyangia hominis</name>
    <dbReference type="NCBI Taxonomy" id="2763677"/>
    <lineage>
        <taxon>Bacteria</taxon>
        <taxon>Bacillati</taxon>
        <taxon>Bacillota</taxon>
        <taxon>Clostridia</taxon>
        <taxon>Eubacteriales</taxon>
        <taxon>Oscillospiraceae</taxon>
        <taxon>Zongyangia</taxon>
    </lineage>
</organism>
<dbReference type="PROSITE" id="PS50929">
    <property type="entry name" value="ABC_TM1F"/>
    <property type="match status" value="1"/>
</dbReference>
<dbReference type="InterPro" id="IPR011527">
    <property type="entry name" value="ABC1_TM_dom"/>
</dbReference>
<proteinExistence type="predicted"/>
<dbReference type="SUPFAM" id="SSF52540">
    <property type="entry name" value="P-loop containing nucleoside triphosphate hydrolases"/>
    <property type="match status" value="1"/>
</dbReference>
<dbReference type="PANTHER" id="PTHR43394">
    <property type="entry name" value="ATP-DEPENDENT PERMEASE MDL1, MITOCHONDRIAL"/>
    <property type="match status" value="1"/>
</dbReference>
<dbReference type="FunFam" id="3.40.50.300:FF:000287">
    <property type="entry name" value="Multidrug ABC transporter ATP-binding protein"/>
    <property type="match status" value="1"/>
</dbReference>
<feature type="transmembrane region" description="Helical" evidence="8">
    <location>
        <begin position="173"/>
        <end position="192"/>
    </location>
</feature>
<evidence type="ECO:0000256" key="4">
    <source>
        <dbReference type="ARBA" id="ARBA00022741"/>
    </source>
</evidence>
<dbReference type="CDD" id="cd03254">
    <property type="entry name" value="ABCC_Glucan_exporter_like"/>
    <property type="match status" value="1"/>
</dbReference>
<dbReference type="GO" id="GO:0005524">
    <property type="term" value="F:ATP binding"/>
    <property type="evidence" value="ECO:0007669"/>
    <property type="project" value="UniProtKB-KW"/>
</dbReference>
<feature type="transmembrane region" description="Helical" evidence="8">
    <location>
        <begin position="27"/>
        <end position="50"/>
    </location>
</feature>
<comment type="subcellular location">
    <subcellularLocation>
        <location evidence="1">Cell membrane</location>
        <topology evidence="1">Multi-pass membrane protein</topology>
    </subcellularLocation>
</comment>
<dbReference type="RefSeq" id="WP_262397097.1">
    <property type="nucleotide sequence ID" value="NZ_JACRTC010000002.1"/>
</dbReference>
<evidence type="ECO:0000256" key="3">
    <source>
        <dbReference type="ARBA" id="ARBA00022692"/>
    </source>
</evidence>
<keyword evidence="2" id="KW-0813">Transport</keyword>
<evidence type="ECO:0000259" key="10">
    <source>
        <dbReference type="PROSITE" id="PS50929"/>
    </source>
</evidence>
<dbReference type="GO" id="GO:0005886">
    <property type="term" value="C:plasma membrane"/>
    <property type="evidence" value="ECO:0007669"/>
    <property type="project" value="UniProtKB-SubCell"/>
</dbReference>
<dbReference type="Proteomes" id="UP000660861">
    <property type="component" value="Unassembled WGS sequence"/>
</dbReference>
<keyword evidence="3 8" id="KW-0812">Transmembrane</keyword>
<dbReference type="InterPro" id="IPR036640">
    <property type="entry name" value="ABC1_TM_sf"/>
</dbReference>
<dbReference type="InterPro" id="IPR003593">
    <property type="entry name" value="AAA+_ATPase"/>
</dbReference>
<evidence type="ECO:0000256" key="8">
    <source>
        <dbReference type="SAM" id="Phobius"/>
    </source>
</evidence>
<dbReference type="Gene3D" id="1.20.1560.10">
    <property type="entry name" value="ABC transporter type 1, transmembrane domain"/>
    <property type="match status" value="1"/>
</dbReference>
<evidence type="ECO:0000259" key="9">
    <source>
        <dbReference type="PROSITE" id="PS50893"/>
    </source>
</evidence>
<evidence type="ECO:0000256" key="2">
    <source>
        <dbReference type="ARBA" id="ARBA00022448"/>
    </source>
</evidence>
<comment type="caution">
    <text evidence="11">The sequence shown here is derived from an EMBL/GenBank/DDBJ whole genome shotgun (WGS) entry which is preliminary data.</text>
</comment>
<dbReference type="PANTHER" id="PTHR43394:SF1">
    <property type="entry name" value="ATP-BINDING CASSETTE SUB-FAMILY B MEMBER 10, MITOCHONDRIAL"/>
    <property type="match status" value="1"/>
</dbReference>
<keyword evidence="7 8" id="KW-0472">Membrane</keyword>
<dbReference type="Gene3D" id="3.40.50.300">
    <property type="entry name" value="P-loop containing nucleotide triphosphate hydrolases"/>
    <property type="match status" value="1"/>
</dbReference>
<feature type="transmembrane region" description="Helical" evidence="8">
    <location>
        <begin position="149"/>
        <end position="167"/>
    </location>
</feature>
<evidence type="ECO:0000256" key="7">
    <source>
        <dbReference type="ARBA" id="ARBA00023136"/>
    </source>
</evidence>
<feature type="domain" description="ABC transporter" evidence="9">
    <location>
        <begin position="349"/>
        <end position="583"/>
    </location>
</feature>
<evidence type="ECO:0000313" key="12">
    <source>
        <dbReference type="Proteomes" id="UP000660861"/>
    </source>
</evidence>
<gene>
    <name evidence="11" type="ORF">H8709_04055</name>
</gene>
<keyword evidence="6 8" id="KW-1133">Transmembrane helix</keyword>
<dbReference type="PROSITE" id="PS00211">
    <property type="entry name" value="ABC_TRANSPORTER_1"/>
    <property type="match status" value="1"/>
</dbReference>
<dbReference type="GO" id="GO:0090374">
    <property type="term" value="P:oligopeptide export from mitochondrion"/>
    <property type="evidence" value="ECO:0007669"/>
    <property type="project" value="TreeGrafter"/>
</dbReference>
<dbReference type="PROSITE" id="PS50893">
    <property type="entry name" value="ABC_TRANSPORTER_2"/>
    <property type="match status" value="1"/>
</dbReference>
<dbReference type="InterPro" id="IPR039421">
    <property type="entry name" value="Type_1_exporter"/>
</dbReference>
<feature type="transmembrane region" description="Helical" evidence="8">
    <location>
        <begin position="70"/>
        <end position="91"/>
    </location>
</feature>
<keyword evidence="5 11" id="KW-0067">ATP-binding</keyword>
<dbReference type="InterPro" id="IPR027417">
    <property type="entry name" value="P-loop_NTPase"/>
</dbReference>
<dbReference type="Pfam" id="PF00005">
    <property type="entry name" value="ABC_tran"/>
    <property type="match status" value="1"/>
</dbReference>
<dbReference type="GO" id="GO:0015421">
    <property type="term" value="F:ABC-type oligopeptide transporter activity"/>
    <property type="evidence" value="ECO:0007669"/>
    <property type="project" value="TreeGrafter"/>
</dbReference>
<evidence type="ECO:0000256" key="6">
    <source>
        <dbReference type="ARBA" id="ARBA00022989"/>
    </source>
</evidence>
<reference evidence="11" key="1">
    <citation type="submission" date="2020-08" db="EMBL/GenBank/DDBJ databases">
        <title>Genome public.</title>
        <authorList>
            <person name="Liu C."/>
            <person name="Sun Q."/>
        </authorList>
    </citation>
    <scope>NUCLEOTIDE SEQUENCE</scope>
    <source>
        <strain evidence="11">NSJ-54</strain>
    </source>
</reference>
<keyword evidence="12" id="KW-1185">Reference proteome</keyword>
<dbReference type="InterPro" id="IPR017871">
    <property type="entry name" value="ABC_transporter-like_CS"/>
</dbReference>
<dbReference type="SMART" id="SM00382">
    <property type="entry name" value="AAA"/>
    <property type="match status" value="1"/>
</dbReference>
<name>A0A926EDM8_9FIRM</name>
<evidence type="ECO:0000313" key="11">
    <source>
        <dbReference type="EMBL" id="MBC8569996.1"/>
    </source>
</evidence>
<accession>A0A926EDM8</accession>
<keyword evidence="4" id="KW-0547">Nucleotide-binding</keyword>
<dbReference type="GO" id="GO:0016887">
    <property type="term" value="F:ATP hydrolysis activity"/>
    <property type="evidence" value="ECO:0007669"/>
    <property type="project" value="InterPro"/>
</dbReference>
<evidence type="ECO:0000256" key="5">
    <source>
        <dbReference type="ARBA" id="ARBA00022840"/>
    </source>
</evidence>
<dbReference type="Pfam" id="PF00664">
    <property type="entry name" value="ABC_membrane"/>
    <property type="match status" value="1"/>
</dbReference>
<dbReference type="AlphaFoldDB" id="A0A926EDM8"/>